<feature type="non-terminal residue" evidence="3">
    <location>
        <position position="174"/>
    </location>
</feature>
<proteinExistence type="inferred from homology"/>
<dbReference type="PANTHER" id="PTHR31689:SF0">
    <property type="entry name" value="DIAMINOPIMELATE EPIMERASE"/>
    <property type="match status" value="1"/>
</dbReference>
<evidence type="ECO:0008006" key="4">
    <source>
        <dbReference type="Google" id="ProtNLM"/>
    </source>
</evidence>
<dbReference type="EMBL" id="UINC01072277">
    <property type="protein sequence ID" value="SVC07795.1"/>
    <property type="molecule type" value="Genomic_DNA"/>
</dbReference>
<dbReference type="Gene3D" id="3.10.310.10">
    <property type="entry name" value="Diaminopimelate Epimerase, Chain A, domain 1"/>
    <property type="match status" value="1"/>
</dbReference>
<reference evidence="3" key="1">
    <citation type="submission" date="2018-05" db="EMBL/GenBank/DDBJ databases">
        <authorList>
            <person name="Lanie J.A."/>
            <person name="Ng W.-L."/>
            <person name="Kazmierczak K.M."/>
            <person name="Andrzejewski T.M."/>
            <person name="Davidsen T.M."/>
            <person name="Wayne K.J."/>
            <person name="Tettelin H."/>
            <person name="Glass J.I."/>
            <person name="Rusch D."/>
            <person name="Podicherti R."/>
            <person name="Tsui H.-C.T."/>
            <person name="Winkler M.E."/>
        </authorList>
    </citation>
    <scope>NUCLEOTIDE SEQUENCE</scope>
</reference>
<name>A0A382J8A3_9ZZZZ</name>
<dbReference type="PANTHER" id="PTHR31689">
    <property type="entry name" value="DIAMINOPIMELATE EPIMERASE, CHLOROPLASTIC"/>
    <property type="match status" value="1"/>
</dbReference>
<evidence type="ECO:0000256" key="2">
    <source>
        <dbReference type="ARBA" id="ARBA00023235"/>
    </source>
</evidence>
<organism evidence="3">
    <name type="scientific">marine metagenome</name>
    <dbReference type="NCBI Taxonomy" id="408172"/>
    <lineage>
        <taxon>unclassified sequences</taxon>
        <taxon>metagenomes</taxon>
        <taxon>ecological metagenomes</taxon>
    </lineage>
</organism>
<sequence>MAKTSLLVARTAGRDFIKMHGLLNHFVIVDARKDPWVPDEQEIVRICEPQAGVGADQLIIIEPARSSDADVFMRIFNVDGREVEACGNATRCVAWLLMEAAGSKHLVIQTVAGPRYCEQVADHQVRCSMGRISMKWDQIPLSHKVDTCQLKFSGSELGCGVALNIGNPHIVFFA</sequence>
<dbReference type="AlphaFoldDB" id="A0A382J8A3"/>
<evidence type="ECO:0000313" key="3">
    <source>
        <dbReference type="EMBL" id="SVC07795.1"/>
    </source>
</evidence>
<dbReference type="InterPro" id="IPR001653">
    <property type="entry name" value="DAP_epimerase_DapF"/>
</dbReference>
<protein>
    <recommendedName>
        <fullName evidence="4">Diaminopimelate epimerase</fullName>
    </recommendedName>
</protein>
<keyword evidence="2" id="KW-0413">Isomerase</keyword>
<dbReference type="GO" id="GO:0008837">
    <property type="term" value="F:diaminopimelate epimerase activity"/>
    <property type="evidence" value="ECO:0007669"/>
    <property type="project" value="InterPro"/>
</dbReference>
<dbReference type="GO" id="GO:0009089">
    <property type="term" value="P:lysine biosynthetic process via diaminopimelate"/>
    <property type="evidence" value="ECO:0007669"/>
    <property type="project" value="InterPro"/>
</dbReference>
<accession>A0A382J8A3</accession>
<dbReference type="SUPFAM" id="SSF54506">
    <property type="entry name" value="Diaminopimelate epimerase-like"/>
    <property type="match status" value="1"/>
</dbReference>
<evidence type="ECO:0000256" key="1">
    <source>
        <dbReference type="ARBA" id="ARBA00010219"/>
    </source>
</evidence>
<dbReference type="GO" id="GO:0005829">
    <property type="term" value="C:cytosol"/>
    <property type="evidence" value="ECO:0007669"/>
    <property type="project" value="TreeGrafter"/>
</dbReference>
<gene>
    <name evidence="3" type="ORF">METZ01_LOCUS260649</name>
</gene>
<dbReference type="NCBIfam" id="TIGR00652">
    <property type="entry name" value="DapF"/>
    <property type="match status" value="1"/>
</dbReference>
<comment type="similarity">
    <text evidence="1">Belongs to the diaminopimelate epimerase family.</text>
</comment>
<dbReference type="Pfam" id="PF01678">
    <property type="entry name" value="DAP_epimerase"/>
    <property type="match status" value="1"/>
</dbReference>